<dbReference type="Proteomes" id="UP000238375">
    <property type="component" value="Unassembled WGS sequence"/>
</dbReference>
<dbReference type="AlphaFoldDB" id="A0A2T0S326"/>
<sequence length="123" mass="14115">MMARPALLLHEPLRRLQFRLHRRCLRLIRQWETKPLLVRRYQLIAVTLLLLAIFLPSLLDGIRGLSEFGSRKPGRVTRLTGSSRVQLRPMEGLNKAPQRSVTPGDTHQQRTTLPSLAPQPTTH</sequence>
<keyword evidence="2" id="KW-1133">Transmembrane helix</keyword>
<keyword evidence="2" id="KW-0472">Membrane</keyword>
<organism evidence="3 4">
    <name type="scientific">Spirosoma oryzae</name>
    <dbReference type="NCBI Taxonomy" id="1469603"/>
    <lineage>
        <taxon>Bacteria</taxon>
        <taxon>Pseudomonadati</taxon>
        <taxon>Bacteroidota</taxon>
        <taxon>Cytophagia</taxon>
        <taxon>Cytophagales</taxon>
        <taxon>Cytophagaceae</taxon>
        <taxon>Spirosoma</taxon>
    </lineage>
</organism>
<gene>
    <name evidence="3" type="ORF">CLV58_13139</name>
</gene>
<proteinExistence type="predicted"/>
<keyword evidence="2" id="KW-0812">Transmembrane</keyword>
<dbReference type="EMBL" id="PVTE01000031">
    <property type="protein sequence ID" value="PRY27821.1"/>
    <property type="molecule type" value="Genomic_DNA"/>
</dbReference>
<feature type="transmembrane region" description="Helical" evidence="2">
    <location>
        <begin position="41"/>
        <end position="62"/>
    </location>
</feature>
<reference evidence="3 4" key="1">
    <citation type="submission" date="2018-03" db="EMBL/GenBank/DDBJ databases">
        <title>Genomic Encyclopedia of Archaeal and Bacterial Type Strains, Phase II (KMG-II): from individual species to whole genera.</title>
        <authorList>
            <person name="Goeker M."/>
        </authorList>
    </citation>
    <scope>NUCLEOTIDE SEQUENCE [LARGE SCALE GENOMIC DNA]</scope>
    <source>
        <strain evidence="3 4">DSM 28354</strain>
    </source>
</reference>
<evidence type="ECO:0000256" key="2">
    <source>
        <dbReference type="SAM" id="Phobius"/>
    </source>
</evidence>
<evidence type="ECO:0008006" key="5">
    <source>
        <dbReference type="Google" id="ProtNLM"/>
    </source>
</evidence>
<accession>A0A2T0S326</accession>
<keyword evidence="4" id="KW-1185">Reference proteome</keyword>
<feature type="region of interest" description="Disordered" evidence="1">
    <location>
        <begin position="70"/>
        <end position="123"/>
    </location>
</feature>
<evidence type="ECO:0000256" key="1">
    <source>
        <dbReference type="SAM" id="MobiDB-lite"/>
    </source>
</evidence>
<evidence type="ECO:0000313" key="4">
    <source>
        <dbReference type="Proteomes" id="UP000238375"/>
    </source>
</evidence>
<protein>
    <recommendedName>
        <fullName evidence="5">Transmembrane protein</fullName>
    </recommendedName>
</protein>
<dbReference type="RefSeq" id="WP_146141530.1">
    <property type="nucleotide sequence ID" value="NZ_PVTE01000031.1"/>
</dbReference>
<comment type="caution">
    <text evidence="3">The sequence shown here is derived from an EMBL/GenBank/DDBJ whole genome shotgun (WGS) entry which is preliminary data.</text>
</comment>
<name>A0A2T0S326_9BACT</name>
<evidence type="ECO:0000313" key="3">
    <source>
        <dbReference type="EMBL" id="PRY27821.1"/>
    </source>
</evidence>
<feature type="compositionally biased region" description="Polar residues" evidence="1">
    <location>
        <begin position="97"/>
        <end position="123"/>
    </location>
</feature>